<protein>
    <submittedName>
        <fullName evidence="6">Serine/threonine protein kinase</fullName>
    </submittedName>
</protein>
<keyword evidence="2" id="KW-0677">Repeat</keyword>
<dbReference type="InterPro" id="IPR011009">
    <property type="entry name" value="Kinase-like_dom_sf"/>
</dbReference>
<evidence type="ECO:0000256" key="1">
    <source>
        <dbReference type="ARBA" id="ARBA00022614"/>
    </source>
</evidence>
<dbReference type="Pfam" id="PF00560">
    <property type="entry name" value="LRR_1"/>
    <property type="match status" value="1"/>
</dbReference>
<proteinExistence type="predicted"/>
<dbReference type="InterPro" id="IPR032675">
    <property type="entry name" value="LRR_dom_sf"/>
</dbReference>
<keyword evidence="6" id="KW-0808">Transferase</keyword>
<dbReference type="Gene3D" id="3.80.10.10">
    <property type="entry name" value="Ribonuclease Inhibitor"/>
    <property type="match status" value="1"/>
</dbReference>
<keyword evidence="6" id="KW-0723">Serine/threonine-protein kinase</keyword>
<dbReference type="InterPro" id="IPR017441">
    <property type="entry name" value="Protein_kinase_ATP_BS"/>
</dbReference>
<dbReference type="PROSITE" id="PS51450">
    <property type="entry name" value="LRR"/>
    <property type="match status" value="1"/>
</dbReference>
<dbReference type="Pfam" id="PF13855">
    <property type="entry name" value="LRR_8"/>
    <property type="match status" value="1"/>
</dbReference>
<accession>L8HCN6</accession>
<dbReference type="InterPro" id="IPR001611">
    <property type="entry name" value="Leu-rich_rpt"/>
</dbReference>
<evidence type="ECO:0000313" key="6">
    <source>
        <dbReference type="EMBL" id="ELR23309.1"/>
    </source>
</evidence>
<evidence type="ECO:0000259" key="5">
    <source>
        <dbReference type="PROSITE" id="PS50011"/>
    </source>
</evidence>
<dbReference type="Proteomes" id="UP000011083">
    <property type="component" value="Unassembled WGS sequence"/>
</dbReference>
<keyword evidence="6" id="KW-0418">Kinase</keyword>
<reference evidence="6 7" key="1">
    <citation type="journal article" date="2013" name="Genome Biol.">
        <title>Genome of Acanthamoeba castellanii highlights extensive lateral gene transfer and early evolution of tyrosine kinase signaling.</title>
        <authorList>
            <person name="Clarke M."/>
            <person name="Lohan A.J."/>
            <person name="Liu B."/>
            <person name="Lagkouvardos I."/>
            <person name="Roy S."/>
            <person name="Zafar N."/>
            <person name="Bertelli C."/>
            <person name="Schilde C."/>
            <person name="Kianianmomeni A."/>
            <person name="Burglin T.R."/>
            <person name="Frech C."/>
            <person name="Turcotte B."/>
            <person name="Kopec K.O."/>
            <person name="Synnott J.M."/>
            <person name="Choo C."/>
            <person name="Paponov I."/>
            <person name="Finkler A."/>
            <person name="Soon Heng Tan C."/>
            <person name="Hutchins A.P."/>
            <person name="Weinmeier T."/>
            <person name="Rattei T."/>
            <person name="Chu J.S."/>
            <person name="Gimenez G."/>
            <person name="Irimia M."/>
            <person name="Rigden D.J."/>
            <person name="Fitzpatrick D.A."/>
            <person name="Lorenzo-Morales J."/>
            <person name="Bateman A."/>
            <person name="Chiu C.H."/>
            <person name="Tang P."/>
            <person name="Hegemann P."/>
            <person name="Fromm H."/>
            <person name="Raoult D."/>
            <person name="Greub G."/>
            <person name="Miranda-Saavedra D."/>
            <person name="Chen N."/>
            <person name="Nash P."/>
            <person name="Ginger M.L."/>
            <person name="Horn M."/>
            <person name="Schaap P."/>
            <person name="Caler L."/>
            <person name="Loftus B."/>
        </authorList>
    </citation>
    <scope>NUCLEOTIDE SEQUENCE [LARGE SCALE GENOMIC DNA]</scope>
    <source>
        <strain evidence="6 7">Neff</strain>
    </source>
</reference>
<evidence type="ECO:0000256" key="4">
    <source>
        <dbReference type="SAM" id="MobiDB-lite"/>
    </source>
</evidence>
<dbReference type="SMART" id="SM00364">
    <property type="entry name" value="LRR_BAC"/>
    <property type="match status" value="3"/>
</dbReference>
<keyword evidence="3" id="KW-0547">Nucleotide-binding</keyword>
<evidence type="ECO:0000256" key="3">
    <source>
        <dbReference type="PROSITE-ProRule" id="PRU10141"/>
    </source>
</evidence>
<feature type="domain" description="Protein kinase" evidence="5">
    <location>
        <begin position="230"/>
        <end position="487"/>
    </location>
</feature>
<dbReference type="InterPro" id="IPR003591">
    <property type="entry name" value="Leu-rich_rpt_typical-subtyp"/>
</dbReference>
<feature type="region of interest" description="Disordered" evidence="4">
    <location>
        <begin position="1"/>
        <end position="21"/>
    </location>
</feature>
<dbReference type="KEGG" id="acan:ACA1_068930"/>
<dbReference type="GO" id="GO:0004674">
    <property type="term" value="F:protein serine/threonine kinase activity"/>
    <property type="evidence" value="ECO:0007669"/>
    <property type="project" value="UniProtKB-KW"/>
</dbReference>
<dbReference type="InterPro" id="IPR000719">
    <property type="entry name" value="Prot_kinase_dom"/>
</dbReference>
<dbReference type="SUPFAM" id="SSF56112">
    <property type="entry name" value="Protein kinase-like (PK-like)"/>
    <property type="match status" value="1"/>
</dbReference>
<dbReference type="PANTHER" id="PTHR48051:SF1">
    <property type="entry name" value="RAS SUPPRESSOR PROTEIN 1"/>
    <property type="match status" value="1"/>
</dbReference>
<dbReference type="InterPro" id="IPR050216">
    <property type="entry name" value="LRR_domain-containing"/>
</dbReference>
<dbReference type="GeneID" id="14924282"/>
<dbReference type="PROSITE" id="PS50011">
    <property type="entry name" value="PROTEIN_KINASE_DOM"/>
    <property type="match status" value="1"/>
</dbReference>
<keyword evidence="7" id="KW-1185">Reference proteome</keyword>
<dbReference type="AlphaFoldDB" id="L8HCN6"/>
<feature type="binding site" evidence="3">
    <location>
        <position position="259"/>
    </location>
    <ligand>
        <name>ATP</name>
        <dbReference type="ChEBI" id="CHEBI:30616"/>
    </ligand>
</feature>
<dbReference type="OrthoDB" id="676979at2759"/>
<dbReference type="Gene3D" id="3.30.200.20">
    <property type="entry name" value="Phosphorylase Kinase, domain 1"/>
    <property type="match status" value="1"/>
</dbReference>
<sequence length="487" mass="52047">MTAVQEAQQQPHDAEHESTPEARLGRELAAGAFAGVTELDLANRGLASLPAALCTGLPGLTKLNMAGNALTTLPPEFERLTSLRTAFFLGNGFTTVPEVLGRLPALFMLSFKSCQLHDVPEASLAPSLGWLILTDNQLTALPASLGRLSHLRKLMLASNQLTTLPDMSGCVALELVRLSDNRLDAVPPGLLALPRLAWVALAGNHLQPRHRDAPLDLPPRLADTAAWPDVTLGRQLGDGASGTVYEAMHGQAQRAVAVKVYKPASSDGRVVDEVAAAIALAHEDTDQHPNLIQTHGFIQRDDAAPALVMELLDPAMELLGRTPSFASVTRDVYPARERAFPLRYVVAVARGVAAAVAHMHARGLIHGDVYAHNILVDAAELPSTTQSTAPPCWRVKLADLGAAFFFHSESNADSPDNAAAHLLKRVESRALGCLLEELIERCAAAEASQEASTLAALCRLRDACLDYNVGQRPEASELVVALDKLIF</sequence>
<dbReference type="EMBL" id="KB007857">
    <property type="protein sequence ID" value="ELR23309.1"/>
    <property type="molecule type" value="Genomic_DNA"/>
</dbReference>
<evidence type="ECO:0000256" key="2">
    <source>
        <dbReference type="ARBA" id="ARBA00022737"/>
    </source>
</evidence>
<dbReference type="GO" id="GO:0005737">
    <property type="term" value="C:cytoplasm"/>
    <property type="evidence" value="ECO:0007669"/>
    <property type="project" value="TreeGrafter"/>
</dbReference>
<dbReference type="STRING" id="1257118.L8HCN6"/>
<keyword evidence="3" id="KW-0067">ATP-binding</keyword>
<dbReference type="VEuPathDB" id="AmoebaDB:ACA1_068930"/>
<feature type="compositionally biased region" description="Polar residues" evidence="4">
    <location>
        <begin position="1"/>
        <end position="11"/>
    </location>
</feature>
<dbReference type="Gene3D" id="1.10.510.10">
    <property type="entry name" value="Transferase(Phosphotransferase) domain 1"/>
    <property type="match status" value="1"/>
</dbReference>
<dbReference type="GO" id="GO:0005524">
    <property type="term" value="F:ATP binding"/>
    <property type="evidence" value="ECO:0007669"/>
    <property type="project" value="UniProtKB-UniRule"/>
</dbReference>
<dbReference type="OMA" id="MVGFKAN"/>
<dbReference type="PROSITE" id="PS00107">
    <property type="entry name" value="PROTEIN_KINASE_ATP"/>
    <property type="match status" value="1"/>
</dbReference>
<gene>
    <name evidence="6" type="ORF">ACA1_068930</name>
</gene>
<dbReference type="SUPFAM" id="SSF52058">
    <property type="entry name" value="L domain-like"/>
    <property type="match status" value="1"/>
</dbReference>
<keyword evidence="1" id="KW-0433">Leucine-rich repeat</keyword>
<dbReference type="SMART" id="SM00369">
    <property type="entry name" value="LRR_TYP"/>
    <property type="match status" value="5"/>
</dbReference>
<name>L8HCN6_ACACF</name>
<dbReference type="Pfam" id="PF00069">
    <property type="entry name" value="Pkinase"/>
    <property type="match status" value="1"/>
</dbReference>
<dbReference type="PANTHER" id="PTHR48051">
    <property type="match status" value="1"/>
</dbReference>
<evidence type="ECO:0000313" key="7">
    <source>
        <dbReference type="Proteomes" id="UP000011083"/>
    </source>
</evidence>
<feature type="compositionally biased region" description="Basic and acidic residues" evidence="4">
    <location>
        <begin position="12"/>
        <end position="21"/>
    </location>
</feature>
<organism evidence="6 7">
    <name type="scientific">Acanthamoeba castellanii (strain ATCC 30010 / Neff)</name>
    <dbReference type="NCBI Taxonomy" id="1257118"/>
    <lineage>
        <taxon>Eukaryota</taxon>
        <taxon>Amoebozoa</taxon>
        <taxon>Discosea</taxon>
        <taxon>Longamoebia</taxon>
        <taxon>Centramoebida</taxon>
        <taxon>Acanthamoebidae</taxon>
        <taxon>Acanthamoeba</taxon>
    </lineage>
</organism>
<dbReference type="RefSeq" id="XP_004352837.1">
    <property type="nucleotide sequence ID" value="XM_004352785.1"/>
</dbReference>